<dbReference type="InterPro" id="IPR003738">
    <property type="entry name" value="SRAP"/>
</dbReference>
<evidence type="ECO:0000256" key="5">
    <source>
        <dbReference type="ARBA" id="ARBA00023124"/>
    </source>
</evidence>
<dbReference type="EMBL" id="BSDZ01000023">
    <property type="protein sequence ID" value="GLI65353.1"/>
    <property type="molecule type" value="Genomic_DNA"/>
</dbReference>
<protein>
    <recommendedName>
        <fullName evidence="11">Embryonic stem cell-specific 5-hydroxymethylcytosine-binding protein</fullName>
    </recommendedName>
</protein>
<feature type="compositionally biased region" description="Basic and acidic residues" evidence="8">
    <location>
        <begin position="308"/>
        <end position="330"/>
    </location>
</feature>
<reference evidence="9 10" key="1">
    <citation type="journal article" date="2023" name="IScience">
        <title>Expanded male sex-determining region conserved during the evolution of homothallism in the green alga Volvox.</title>
        <authorList>
            <person name="Yamamoto K."/>
            <person name="Matsuzaki R."/>
            <person name="Mahakham W."/>
            <person name="Heman W."/>
            <person name="Sekimoto H."/>
            <person name="Kawachi M."/>
            <person name="Minakuchi Y."/>
            <person name="Toyoda A."/>
            <person name="Nozaki H."/>
        </authorList>
    </citation>
    <scope>NUCLEOTIDE SEQUENCE [LARGE SCALE GENOMIC DNA]</scope>
    <source>
        <strain evidence="9 10">NIES-4468</strain>
    </source>
</reference>
<dbReference type="Pfam" id="PF02586">
    <property type="entry name" value="SRAP"/>
    <property type="match status" value="1"/>
</dbReference>
<evidence type="ECO:0000256" key="3">
    <source>
        <dbReference type="ARBA" id="ARBA00022763"/>
    </source>
</evidence>
<keyword evidence="2" id="KW-0645">Protease</keyword>
<name>A0ABQ5S7F0_9CHLO</name>
<keyword evidence="4" id="KW-0378">Hydrolase</keyword>
<evidence type="ECO:0000256" key="6">
    <source>
        <dbReference type="ARBA" id="ARBA00023125"/>
    </source>
</evidence>
<evidence type="ECO:0000256" key="7">
    <source>
        <dbReference type="ARBA" id="ARBA00023239"/>
    </source>
</evidence>
<dbReference type="Proteomes" id="UP001165090">
    <property type="component" value="Unassembled WGS sequence"/>
</dbReference>
<evidence type="ECO:0000256" key="8">
    <source>
        <dbReference type="SAM" id="MobiDB-lite"/>
    </source>
</evidence>
<feature type="non-terminal residue" evidence="9">
    <location>
        <position position="1"/>
    </location>
</feature>
<accession>A0ABQ5S7F0</accession>
<evidence type="ECO:0000313" key="9">
    <source>
        <dbReference type="EMBL" id="GLI65353.1"/>
    </source>
</evidence>
<dbReference type="PANTHER" id="PTHR13604:SF0">
    <property type="entry name" value="ABASIC SITE PROCESSING PROTEIN HMCES"/>
    <property type="match status" value="1"/>
</dbReference>
<keyword evidence="3" id="KW-0227">DNA damage</keyword>
<keyword evidence="7" id="KW-0456">Lyase</keyword>
<keyword evidence="6" id="KW-0238">DNA-binding</keyword>
<keyword evidence="5" id="KW-0190">Covalent protein-DNA linkage</keyword>
<evidence type="ECO:0000313" key="10">
    <source>
        <dbReference type="Proteomes" id="UP001165090"/>
    </source>
</evidence>
<proteinExistence type="inferred from homology"/>
<sequence>SLIREAVLTAAGVPEHRWRDATQYRPSYNCSPGAWIPVIKLGPDGARELQTMKWGLVPSFTRLGPGERPDHFRMFNARSESLMQKSVFSRLLPRKRCIVLLDGFYEWFAHGGGGGAASRKQPYHITTADAPEKPAMYLAGLYDVYRDSNGEQGHTFTIITTDSSEPLAWLHDRMPVILTTDEEISAWLGEKAPKDKAGLETLGCYETDETDADLMRRDEGLIAAAAAAGVAPTNLEYLSESPHSQGTAAGGAAGANAGTAEAGPGGGGGAPHKPSAPSSVGVKRRRPSLAASETKEAEAGAVSPMMLVDKDGGDKAEEGSGGGESRDEDRCFWGEAQSCQEVGRNGARGERGDSETNTSLRLEVVKQQCKVLVEEVCRPYGGPLLRWHPVTPEMSKPGYDKPDCCKDVRTKKGSIASFFKPAAAPRAMNTAATAAPRATPFVKKEA</sequence>
<comment type="caution">
    <text evidence="9">The sequence shown here is derived from an EMBL/GenBank/DDBJ whole genome shotgun (WGS) entry which is preliminary data.</text>
</comment>
<keyword evidence="10" id="KW-1185">Reference proteome</keyword>
<dbReference type="PANTHER" id="PTHR13604">
    <property type="entry name" value="DC12-RELATED"/>
    <property type="match status" value="1"/>
</dbReference>
<evidence type="ECO:0000256" key="4">
    <source>
        <dbReference type="ARBA" id="ARBA00022801"/>
    </source>
</evidence>
<gene>
    <name evidence="9" type="ORF">VaNZ11_008902</name>
</gene>
<dbReference type="Gene3D" id="3.90.1680.10">
    <property type="entry name" value="SOS response associated peptidase-like"/>
    <property type="match status" value="1"/>
</dbReference>
<comment type="similarity">
    <text evidence="1">Belongs to the SOS response-associated peptidase family.</text>
</comment>
<evidence type="ECO:0008006" key="11">
    <source>
        <dbReference type="Google" id="ProtNLM"/>
    </source>
</evidence>
<dbReference type="SUPFAM" id="SSF143081">
    <property type="entry name" value="BB1717-like"/>
    <property type="match status" value="1"/>
</dbReference>
<evidence type="ECO:0000256" key="1">
    <source>
        <dbReference type="ARBA" id="ARBA00008136"/>
    </source>
</evidence>
<feature type="region of interest" description="Disordered" evidence="8">
    <location>
        <begin position="238"/>
        <end position="330"/>
    </location>
</feature>
<evidence type="ECO:0000256" key="2">
    <source>
        <dbReference type="ARBA" id="ARBA00022670"/>
    </source>
</evidence>
<dbReference type="InterPro" id="IPR036590">
    <property type="entry name" value="SRAP-like"/>
</dbReference>
<organism evidence="9 10">
    <name type="scientific">Volvox africanus</name>
    <dbReference type="NCBI Taxonomy" id="51714"/>
    <lineage>
        <taxon>Eukaryota</taxon>
        <taxon>Viridiplantae</taxon>
        <taxon>Chlorophyta</taxon>
        <taxon>core chlorophytes</taxon>
        <taxon>Chlorophyceae</taxon>
        <taxon>CS clade</taxon>
        <taxon>Chlamydomonadales</taxon>
        <taxon>Volvocaceae</taxon>
        <taxon>Volvox</taxon>
    </lineage>
</organism>